<dbReference type="InterPro" id="IPR031311">
    <property type="entry name" value="CHIT_BIND_RR_consensus"/>
</dbReference>
<dbReference type="RefSeq" id="XP_026729288.1">
    <property type="nucleotide sequence ID" value="XM_026873487.1"/>
</dbReference>
<dbReference type="GeneID" id="113494947"/>
<evidence type="ECO:0000256" key="1">
    <source>
        <dbReference type="ARBA" id="ARBA00022460"/>
    </source>
</evidence>
<dbReference type="KEGG" id="tnl:113494947"/>
<accession>A0A7E5VLT9</accession>
<evidence type="ECO:0000256" key="3">
    <source>
        <dbReference type="PROSITE-ProRule" id="PRU00497"/>
    </source>
</evidence>
<evidence type="ECO:0000313" key="5">
    <source>
        <dbReference type="Proteomes" id="UP000322000"/>
    </source>
</evidence>
<dbReference type="PRINTS" id="PR00947">
    <property type="entry name" value="CUTICLE"/>
</dbReference>
<dbReference type="OrthoDB" id="8115566at2759"/>
<dbReference type="PANTHER" id="PTHR10380:SF173">
    <property type="entry name" value="CUTICULAR PROTEIN 47EF, ISOFORM C-RELATED"/>
    <property type="match status" value="1"/>
</dbReference>
<evidence type="ECO:0000256" key="4">
    <source>
        <dbReference type="SAM" id="SignalP"/>
    </source>
</evidence>
<dbReference type="GO" id="GO:0008010">
    <property type="term" value="F:structural constituent of chitin-based larval cuticle"/>
    <property type="evidence" value="ECO:0007669"/>
    <property type="project" value="TreeGrafter"/>
</dbReference>
<dbReference type="InterPro" id="IPR050468">
    <property type="entry name" value="Cuticle_Struct_Prot"/>
</dbReference>
<dbReference type="InterPro" id="IPR000618">
    <property type="entry name" value="Insect_cuticle"/>
</dbReference>
<dbReference type="Pfam" id="PF00379">
    <property type="entry name" value="Chitin_bind_4"/>
    <property type="match status" value="1"/>
</dbReference>
<gene>
    <name evidence="6" type="primary">LOC113494947</name>
</gene>
<feature type="chain" id="PRO_5029001337" evidence="4">
    <location>
        <begin position="17"/>
        <end position="155"/>
    </location>
</feature>
<protein>
    <submittedName>
        <fullName evidence="6">Larval cuticle protein LCP-22-like</fullName>
    </submittedName>
</protein>
<dbReference type="PANTHER" id="PTHR10380">
    <property type="entry name" value="CUTICLE PROTEIN"/>
    <property type="match status" value="1"/>
</dbReference>
<organism evidence="5 6">
    <name type="scientific">Trichoplusia ni</name>
    <name type="common">Cabbage looper</name>
    <dbReference type="NCBI Taxonomy" id="7111"/>
    <lineage>
        <taxon>Eukaryota</taxon>
        <taxon>Metazoa</taxon>
        <taxon>Ecdysozoa</taxon>
        <taxon>Arthropoda</taxon>
        <taxon>Hexapoda</taxon>
        <taxon>Insecta</taxon>
        <taxon>Pterygota</taxon>
        <taxon>Neoptera</taxon>
        <taxon>Endopterygota</taxon>
        <taxon>Lepidoptera</taxon>
        <taxon>Glossata</taxon>
        <taxon>Ditrysia</taxon>
        <taxon>Noctuoidea</taxon>
        <taxon>Noctuidae</taxon>
        <taxon>Plusiinae</taxon>
        <taxon>Trichoplusia</taxon>
    </lineage>
</organism>
<feature type="signal peptide" evidence="4">
    <location>
        <begin position="1"/>
        <end position="16"/>
    </location>
</feature>
<dbReference type="AlphaFoldDB" id="A0A7E5VLT9"/>
<sequence>MKFAVAFAAVLAVAAAQFPGFTPYKQVPRPSAPAPRPQAVVVNRVANNDQAANIIRYDNDVGPDGSYSYAVETDNGIAAQAQGTPRDFGGNPPIVPVVAQGSFSWVAPDGQNIAISYIADENGYQPSGDAIPTPPPVPAQIARALEYLARLPQKK</sequence>
<name>A0A7E5VLT9_TRINI</name>
<evidence type="ECO:0000256" key="2">
    <source>
        <dbReference type="ARBA" id="ARBA00022729"/>
    </source>
</evidence>
<keyword evidence="5" id="KW-1185">Reference proteome</keyword>
<dbReference type="InParanoid" id="A0A7E5VLT9"/>
<keyword evidence="1 3" id="KW-0193">Cuticle</keyword>
<evidence type="ECO:0000313" key="6">
    <source>
        <dbReference type="RefSeq" id="XP_026729288.1"/>
    </source>
</evidence>
<dbReference type="PROSITE" id="PS00233">
    <property type="entry name" value="CHIT_BIND_RR_1"/>
    <property type="match status" value="1"/>
</dbReference>
<reference evidence="6" key="1">
    <citation type="submission" date="2025-08" db="UniProtKB">
        <authorList>
            <consortium name="RefSeq"/>
        </authorList>
    </citation>
    <scope>IDENTIFICATION</scope>
</reference>
<dbReference type="PROSITE" id="PS51155">
    <property type="entry name" value="CHIT_BIND_RR_2"/>
    <property type="match status" value="1"/>
</dbReference>
<keyword evidence="2 4" id="KW-0732">Signal</keyword>
<dbReference type="GO" id="GO:0062129">
    <property type="term" value="C:chitin-based extracellular matrix"/>
    <property type="evidence" value="ECO:0007669"/>
    <property type="project" value="TreeGrafter"/>
</dbReference>
<dbReference type="Proteomes" id="UP000322000">
    <property type="component" value="Chromosome 6"/>
</dbReference>
<proteinExistence type="predicted"/>